<keyword evidence="3" id="KW-1185">Reference proteome</keyword>
<reference evidence="2 3" key="1">
    <citation type="submission" date="2019-05" db="EMBL/GenBank/DDBJ databases">
        <title>Another draft genome of Portunus trituberculatus and its Hox gene families provides insights of decapod evolution.</title>
        <authorList>
            <person name="Jeong J.-H."/>
            <person name="Song I."/>
            <person name="Kim S."/>
            <person name="Choi T."/>
            <person name="Kim D."/>
            <person name="Ryu S."/>
            <person name="Kim W."/>
        </authorList>
    </citation>
    <scope>NUCLEOTIDE SEQUENCE [LARGE SCALE GENOMIC DNA]</scope>
    <source>
        <tissue evidence="2">Muscle</tissue>
    </source>
</reference>
<protein>
    <submittedName>
        <fullName evidence="2">Uncharacterized protein</fullName>
    </submittedName>
</protein>
<evidence type="ECO:0000256" key="1">
    <source>
        <dbReference type="SAM" id="MobiDB-lite"/>
    </source>
</evidence>
<comment type="caution">
    <text evidence="2">The sequence shown here is derived from an EMBL/GenBank/DDBJ whole genome shotgun (WGS) entry which is preliminary data.</text>
</comment>
<evidence type="ECO:0000313" key="3">
    <source>
        <dbReference type="Proteomes" id="UP000324222"/>
    </source>
</evidence>
<gene>
    <name evidence="2" type="ORF">E2C01_098424</name>
</gene>
<evidence type="ECO:0000313" key="2">
    <source>
        <dbReference type="EMBL" id="MPD02819.1"/>
    </source>
</evidence>
<feature type="compositionally biased region" description="Basic and acidic residues" evidence="1">
    <location>
        <begin position="11"/>
        <end position="21"/>
    </location>
</feature>
<dbReference type="Proteomes" id="UP000324222">
    <property type="component" value="Unassembled WGS sequence"/>
</dbReference>
<sequence length="67" mass="7590">MHKSTTICSTDPHHVAEEEQQRQGLDTLSGVSTLYAFIGSEREVARWQSERVTGNGRTHLPEVTTHW</sequence>
<dbReference type="EMBL" id="VSRR010133250">
    <property type="protein sequence ID" value="MPD02819.1"/>
    <property type="molecule type" value="Genomic_DNA"/>
</dbReference>
<accession>A0A5B7KCV5</accession>
<feature type="region of interest" description="Disordered" evidence="1">
    <location>
        <begin position="1"/>
        <end position="22"/>
    </location>
</feature>
<name>A0A5B7KCV5_PORTR</name>
<organism evidence="2 3">
    <name type="scientific">Portunus trituberculatus</name>
    <name type="common">Swimming crab</name>
    <name type="synonym">Neptunus trituberculatus</name>
    <dbReference type="NCBI Taxonomy" id="210409"/>
    <lineage>
        <taxon>Eukaryota</taxon>
        <taxon>Metazoa</taxon>
        <taxon>Ecdysozoa</taxon>
        <taxon>Arthropoda</taxon>
        <taxon>Crustacea</taxon>
        <taxon>Multicrustacea</taxon>
        <taxon>Malacostraca</taxon>
        <taxon>Eumalacostraca</taxon>
        <taxon>Eucarida</taxon>
        <taxon>Decapoda</taxon>
        <taxon>Pleocyemata</taxon>
        <taxon>Brachyura</taxon>
        <taxon>Eubrachyura</taxon>
        <taxon>Portunoidea</taxon>
        <taxon>Portunidae</taxon>
        <taxon>Portuninae</taxon>
        <taxon>Portunus</taxon>
    </lineage>
</organism>
<dbReference type="AlphaFoldDB" id="A0A5B7KCV5"/>
<proteinExistence type="predicted"/>